<accession>E6PDV2</accession>
<keyword evidence="1" id="KW-1133">Transmembrane helix</keyword>
<proteinExistence type="predicted"/>
<evidence type="ECO:0000256" key="1">
    <source>
        <dbReference type="SAM" id="Phobius"/>
    </source>
</evidence>
<name>E6PDV2_9ZZZZ</name>
<comment type="caution">
    <text evidence="2">The sequence shown here is derived from an EMBL/GenBank/DDBJ whole genome shotgun (WGS) entry which is preliminary data.</text>
</comment>
<gene>
    <name evidence="2" type="ORF">CARN1_1740</name>
</gene>
<organism evidence="2">
    <name type="scientific">mine drainage metagenome</name>
    <dbReference type="NCBI Taxonomy" id="410659"/>
    <lineage>
        <taxon>unclassified sequences</taxon>
        <taxon>metagenomes</taxon>
        <taxon>ecological metagenomes</taxon>
    </lineage>
</organism>
<reference evidence="2" key="1">
    <citation type="submission" date="2009-10" db="EMBL/GenBank/DDBJ databases">
        <title>Diversity of trophic interactions inside an arsenic-rich microbial ecosystem.</title>
        <authorList>
            <person name="Bertin P.N."/>
            <person name="Heinrich-Salmeron A."/>
            <person name="Pelletier E."/>
            <person name="Goulhen-Chollet F."/>
            <person name="Arsene-Ploetze F."/>
            <person name="Gallien S."/>
            <person name="Calteau A."/>
            <person name="Vallenet D."/>
            <person name="Casiot C."/>
            <person name="Chane-Woon-Ming B."/>
            <person name="Giloteaux L."/>
            <person name="Barakat M."/>
            <person name="Bonnefoy V."/>
            <person name="Bruneel O."/>
            <person name="Chandler M."/>
            <person name="Cleiss J."/>
            <person name="Duran R."/>
            <person name="Elbaz-Poulichet F."/>
            <person name="Fonknechten N."/>
            <person name="Lauga B."/>
            <person name="Mornico D."/>
            <person name="Ortet P."/>
            <person name="Schaeffer C."/>
            <person name="Siguier P."/>
            <person name="Alexander Thil Smith A."/>
            <person name="Van Dorsselaer A."/>
            <person name="Weissenbach J."/>
            <person name="Medigue C."/>
            <person name="Le Paslier D."/>
        </authorList>
    </citation>
    <scope>NUCLEOTIDE SEQUENCE</scope>
</reference>
<dbReference type="EMBL" id="CABL01000002">
    <property type="protein sequence ID" value="CBH74637.1"/>
    <property type="molecule type" value="Genomic_DNA"/>
</dbReference>
<sequence>MARSRSRVRVKLGIAVAALSCLLLPQVSAAQSLPRLNVERFTMSAQPVSPTIDRAFALTIVLTVRGNVRRIDTVTLPILSQLELRGDERSISHANGESIYRETLTVRAQRTGPIELAPATLDAIDARTGEAEQYSSNALTIVVRVGALQPFATLGSAVGNIVPILERTVLVTGGLLALAGVVALGLLYRRRSPRVEPIEVAPIAVAAPVEEQTRNERLRDAALVLRAEPTRAVVRSVRVAVRSLVGANARETLSDVLERLHDTDRDLMPLLRALERAAFTTDDDLQSAIRTCDAAFAEVLQ</sequence>
<dbReference type="AlphaFoldDB" id="E6PDV2"/>
<keyword evidence="1" id="KW-0812">Transmembrane</keyword>
<feature type="transmembrane region" description="Helical" evidence="1">
    <location>
        <begin position="169"/>
        <end position="188"/>
    </location>
</feature>
<evidence type="ECO:0000313" key="2">
    <source>
        <dbReference type="EMBL" id="CBH74637.1"/>
    </source>
</evidence>
<keyword evidence="1" id="KW-0472">Membrane</keyword>
<protein>
    <submittedName>
        <fullName evidence="2">Uncharacterized protein</fullName>
    </submittedName>
</protein>